<dbReference type="SMART" id="SM00116">
    <property type="entry name" value="CBS"/>
    <property type="match status" value="2"/>
</dbReference>
<dbReference type="Proteomes" id="UP000599024">
    <property type="component" value="Unassembled WGS sequence"/>
</dbReference>
<evidence type="ECO:0000256" key="2">
    <source>
        <dbReference type="PROSITE-ProRule" id="PRU00703"/>
    </source>
</evidence>
<dbReference type="AlphaFoldDB" id="A0A8J6TCV6"/>
<protein>
    <submittedName>
        <fullName evidence="4">CBS domain-containing protein</fullName>
    </submittedName>
</protein>
<dbReference type="PROSITE" id="PS51371">
    <property type="entry name" value="CBS"/>
    <property type="match status" value="2"/>
</dbReference>
<organism evidence="4 5">
    <name type="scientific">Candidatus Desulfatifera sulfidica</name>
    <dbReference type="NCBI Taxonomy" id="2841691"/>
    <lineage>
        <taxon>Bacteria</taxon>
        <taxon>Pseudomonadati</taxon>
        <taxon>Thermodesulfobacteriota</taxon>
        <taxon>Desulfobulbia</taxon>
        <taxon>Desulfobulbales</taxon>
        <taxon>Desulfobulbaceae</taxon>
        <taxon>Candidatus Desulfatifera</taxon>
    </lineage>
</organism>
<evidence type="ECO:0000313" key="4">
    <source>
        <dbReference type="EMBL" id="MBC8207834.1"/>
    </source>
</evidence>
<sequence length="149" mass="16015">MQTAKQLMTTAIISVTPDTTVKELAEILSKNQISGAPVLNSEGGLFGVVTENDLIDQSKKLHIPTVITILDSFFFLENPDKMDKEMKKIAGATVADICSTQVITVGPDAPLEDIATIMAEKKVHTLPVVSDDELVGIIGRKDIIRGLIA</sequence>
<dbReference type="EMBL" id="JACNLK010000018">
    <property type="protein sequence ID" value="MBC8207834.1"/>
    <property type="molecule type" value="Genomic_DNA"/>
</dbReference>
<dbReference type="Gene3D" id="3.10.580.10">
    <property type="entry name" value="CBS-domain"/>
    <property type="match status" value="1"/>
</dbReference>
<accession>A0A8J6TCV6</accession>
<evidence type="ECO:0000259" key="3">
    <source>
        <dbReference type="PROSITE" id="PS51371"/>
    </source>
</evidence>
<evidence type="ECO:0000313" key="5">
    <source>
        <dbReference type="Proteomes" id="UP000599024"/>
    </source>
</evidence>
<dbReference type="CDD" id="cd04586">
    <property type="entry name" value="CBS_pair_BON_assoc"/>
    <property type="match status" value="1"/>
</dbReference>
<dbReference type="InterPro" id="IPR046342">
    <property type="entry name" value="CBS_dom_sf"/>
</dbReference>
<comment type="caution">
    <text evidence="4">The sequence shown here is derived from an EMBL/GenBank/DDBJ whole genome shotgun (WGS) entry which is preliminary data.</text>
</comment>
<evidence type="ECO:0000256" key="1">
    <source>
        <dbReference type="ARBA" id="ARBA00023122"/>
    </source>
</evidence>
<dbReference type="InterPro" id="IPR051257">
    <property type="entry name" value="Diverse_CBS-Domain"/>
</dbReference>
<feature type="domain" description="CBS" evidence="3">
    <location>
        <begin position="8"/>
        <end position="65"/>
    </location>
</feature>
<feature type="domain" description="CBS" evidence="3">
    <location>
        <begin position="98"/>
        <end position="149"/>
    </location>
</feature>
<dbReference type="Pfam" id="PF00571">
    <property type="entry name" value="CBS"/>
    <property type="match status" value="2"/>
</dbReference>
<proteinExistence type="predicted"/>
<keyword evidence="1 2" id="KW-0129">CBS domain</keyword>
<dbReference type="SUPFAM" id="SSF54631">
    <property type="entry name" value="CBS-domain pair"/>
    <property type="match status" value="1"/>
</dbReference>
<name>A0A8J6TCV6_9BACT</name>
<reference evidence="4 5" key="1">
    <citation type="submission" date="2020-08" db="EMBL/GenBank/DDBJ databases">
        <title>Bridging the membrane lipid divide: bacteria of the FCB group superphylum have the potential to synthesize archaeal ether lipids.</title>
        <authorList>
            <person name="Villanueva L."/>
            <person name="Von Meijenfeldt F.A.B."/>
            <person name="Westbye A.B."/>
            <person name="Yadav S."/>
            <person name="Hopmans E.C."/>
            <person name="Dutilh B.E."/>
            <person name="Sinninghe Damste J.S."/>
        </authorList>
    </citation>
    <scope>NUCLEOTIDE SEQUENCE [LARGE SCALE GENOMIC DNA]</scope>
    <source>
        <strain evidence="4">NIOZ-UU81</strain>
    </source>
</reference>
<dbReference type="PANTHER" id="PTHR43080:SF2">
    <property type="entry name" value="CBS DOMAIN-CONTAINING PROTEIN"/>
    <property type="match status" value="1"/>
</dbReference>
<dbReference type="PANTHER" id="PTHR43080">
    <property type="entry name" value="CBS DOMAIN-CONTAINING PROTEIN CBSX3, MITOCHONDRIAL"/>
    <property type="match status" value="1"/>
</dbReference>
<gene>
    <name evidence="4" type="ORF">H8E79_01525</name>
</gene>
<dbReference type="InterPro" id="IPR000644">
    <property type="entry name" value="CBS_dom"/>
</dbReference>